<evidence type="ECO:0000313" key="6">
    <source>
        <dbReference type="EMBL" id="SFF39194.1"/>
    </source>
</evidence>
<evidence type="ECO:0000256" key="4">
    <source>
        <dbReference type="ARBA" id="ARBA00023284"/>
    </source>
</evidence>
<evidence type="ECO:0000259" key="5">
    <source>
        <dbReference type="PROSITE" id="PS51352"/>
    </source>
</evidence>
<evidence type="ECO:0000256" key="3">
    <source>
        <dbReference type="ARBA" id="ARBA00023157"/>
    </source>
</evidence>
<proteinExistence type="predicted"/>
<evidence type="ECO:0000256" key="2">
    <source>
        <dbReference type="ARBA" id="ARBA00022748"/>
    </source>
</evidence>
<dbReference type="Pfam" id="PF14289">
    <property type="entry name" value="DUF4369"/>
    <property type="match status" value="1"/>
</dbReference>
<accession>A0A1I2IAE6</accession>
<comment type="subcellular location">
    <subcellularLocation>
        <location evidence="1">Cell envelope</location>
    </subcellularLocation>
</comment>
<gene>
    <name evidence="6" type="ORF">SAMN05216283_105218</name>
</gene>
<keyword evidence="3" id="KW-1015">Disulfide bond</keyword>
<dbReference type="InterPro" id="IPR050553">
    <property type="entry name" value="Thioredoxin_ResA/DsbE_sf"/>
</dbReference>
<sequence>MLHLQYYFIGNDTFCHTYIKNKVHKCVIPDTLAIILKKRKMKHLLLIITVLNIMFSCTQKKENICKLSGEILDRKNGNLFLYQPESSQFDKDTIPFKDGKFEFSLPIKSPELYILWFEEDENDDGNPVLINIFLENTEIQLKLSMDNPLKYEISGGNLNPIYLDFFKEHMAIQIESYSLYNKYLQTTDSDIKNNIRTKIDSITAIYLQSGEDYMNSNNDILSAFYMWSARKVIEKDSIIKLLNKHEPIFPTSRYVFETRAFIDGFEKNKKGQQFTDFELLNTESESIKLSDIVKKNKVTQLLFWSSKCGSTDGKLKAFNPIYSEYKDEGYEIIGISDDFDINRWKNAIKRNETNWTNLLDVDSKNAIDEFYHSAINGDALIDQNGKIIARKLNSSQVKETLDELLK</sequence>
<organism evidence="6 7">
    <name type="scientific">Sunxiuqinia elliptica</name>
    <dbReference type="NCBI Taxonomy" id="655355"/>
    <lineage>
        <taxon>Bacteria</taxon>
        <taxon>Pseudomonadati</taxon>
        <taxon>Bacteroidota</taxon>
        <taxon>Bacteroidia</taxon>
        <taxon>Marinilabiliales</taxon>
        <taxon>Prolixibacteraceae</taxon>
        <taxon>Sunxiuqinia</taxon>
    </lineage>
</organism>
<dbReference type="Gene3D" id="3.40.30.10">
    <property type="entry name" value="Glutaredoxin"/>
    <property type="match status" value="1"/>
</dbReference>
<dbReference type="GO" id="GO:0016209">
    <property type="term" value="F:antioxidant activity"/>
    <property type="evidence" value="ECO:0007669"/>
    <property type="project" value="InterPro"/>
</dbReference>
<dbReference type="PANTHER" id="PTHR42852:SF6">
    <property type="entry name" value="THIOL:DISULFIDE INTERCHANGE PROTEIN DSBE"/>
    <property type="match status" value="1"/>
</dbReference>
<protein>
    <submittedName>
        <fullName evidence="6">Peroxiredoxin</fullName>
    </submittedName>
</protein>
<dbReference type="InterPro" id="IPR036249">
    <property type="entry name" value="Thioredoxin-like_sf"/>
</dbReference>
<dbReference type="SUPFAM" id="SSF52833">
    <property type="entry name" value="Thioredoxin-like"/>
    <property type="match status" value="1"/>
</dbReference>
<name>A0A1I2IAE6_9BACT</name>
<dbReference type="CDD" id="cd02966">
    <property type="entry name" value="TlpA_like_family"/>
    <property type="match status" value="1"/>
</dbReference>
<dbReference type="InterPro" id="IPR025380">
    <property type="entry name" value="DUF4369"/>
</dbReference>
<evidence type="ECO:0000256" key="1">
    <source>
        <dbReference type="ARBA" id="ARBA00004196"/>
    </source>
</evidence>
<dbReference type="InterPro" id="IPR000866">
    <property type="entry name" value="AhpC/TSA"/>
</dbReference>
<keyword evidence="7" id="KW-1185">Reference proteome</keyword>
<dbReference type="GO" id="GO:0017004">
    <property type="term" value="P:cytochrome complex assembly"/>
    <property type="evidence" value="ECO:0007669"/>
    <property type="project" value="UniProtKB-KW"/>
</dbReference>
<reference evidence="6 7" key="1">
    <citation type="submission" date="2016-10" db="EMBL/GenBank/DDBJ databases">
        <authorList>
            <person name="de Groot N.N."/>
        </authorList>
    </citation>
    <scope>NUCLEOTIDE SEQUENCE [LARGE SCALE GENOMIC DNA]</scope>
    <source>
        <strain evidence="6 7">CGMCC 1.9156</strain>
    </source>
</reference>
<keyword evidence="2" id="KW-0201">Cytochrome c-type biogenesis</keyword>
<dbReference type="STRING" id="655355.SAMN05216283_105218"/>
<dbReference type="PANTHER" id="PTHR42852">
    <property type="entry name" value="THIOL:DISULFIDE INTERCHANGE PROTEIN DSBE"/>
    <property type="match status" value="1"/>
</dbReference>
<evidence type="ECO:0000313" key="7">
    <source>
        <dbReference type="Proteomes" id="UP000198964"/>
    </source>
</evidence>
<dbReference type="PROSITE" id="PS51352">
    <property type="entry name" value="THIOREDOXIN_2"/>
    <property type="match status" value="1"/>
</dbReference>
<dbReference type="EMBL" id="FONW01000005">
    <property type="protein sequence ID" value="SFF39194.1"/>
    <property type="molecule type" value="Genomic_DNA"/>
</dbReference>
<dbReference type="Pfam" id="PF00578">
    <property type="entry name" value="AhpC-TSA"/>
    <property type="match status" value="1"/>
</dbReference>
<keyword evidence="4" id="KW-0676">Redox-active center</keyword>
<dbReference type="AlphaFoldDB" id="A0A1I2IAE6"/>
<dbReference type="GO" id="GO:0030313">
    <property type="term" value="C:cell envelope"/>
    <property type="evidence" value="ECO:0007669"/>
    <property type="project" value="UniProtKB-SubCell"/>
</dbReference>
<dbReference type="Proteomes" id="UP000198964">
    <property type="component" value="Unassembled WGS sequence"/>
</dbReference>
<dbReference type="InterPro" id="IPR013766">
    <property type="entry name" value="Thioredoxin_domain"/>
</dbReference>
<feature type="domain" description="Thioredoxin" evidence="5">
    <location>
        <begin position="268"/>
        <end position="406"/>
    </location>
</feature>
<dbReference type="GO" id="GO:0016491">
    <property type="term" value="F:oxidoreductase activity"/>
    <property type="evidence" value="ECO:0007669"/>
    <property type="project" value="InterPro"/>
</dbReference>